<gene>
    <name evidence="1" type="ORF">L1987_50335</name>
</gene>
<sequence length="323" mass="37220">MLFWLFNPWDTRWLIVISVILLSVGTSGDYILEDVLFDLVNDADKRNKKRSRVRAKIWSRVAYMFGAVSSTLWVAVGATGGFYKPSWSSSLLICIITMTVTLVIFCMGHNIYHQGELTKRPVEVFLRVFRDPTGFTFFLQQYNNLNVSNYIPIQVYGLDQDLSRVVIPILYNRIRFSPKNEKFKIGVGMLCGILSCIFAWKVEVYRLKAVHRLDKEDSTTSMSFLWLVSQFCALGCIEGLTLEGLLKFYRSQIKEKSLRSYGEEYIEIVMGLGKVMNIFLILVFNNKTGWFSYFYKDQADLANRDQTQANQGFPANHDQTQAN</sequence>
<accession>A0ACB9EN12</accession>
<comment type="caution">
    <text evidence="1">The sequence shown here is derived from an EMBL/GenBank/DDBJ whole genome shotgun (WGS) entry which is preliminary data.</text>
</comment>
<keyword evidence="2" id="KW-1185">Reference proteome</keyword>
<protein>
    <submittedName>
        <fullName evidence="1">Uncharacterized protein</fullName>
    </submittedName>
</protein>
<name>A0ACB9EN12_9ASTR</name>
<organism evidence="1 2">
    <name type="scientific">Smallanthus sonchifolius</name>
    <dbReference type="NCBI Taxonomy" id="185202"/>
    <lineage>
        <taxon>Eukaryota</taxon>
        <taxon>Viridiplantae</taxon>
        <taxon>Streptophyta</taxon>
        <taxon>Embryophyta</taxon>
        <taxon>Tracheophyta</taxon>
        <taxon>Spermatophyta</taxon>
        <taxon>Magnoliopsida</taxon>
        <taxon>eudicotyledons</taxon>
        <taxon>Gunneridae</taxon>
        <taxon>Pentapetalae</taxon>
        <taxon>asterids</taxon>
        <taxon>campanulids</taxon>
        <taxon>Asterales</taxon>
        <taxon>Asteraceae</taxon>
        <taxon>Asteroideae</taxon>
        <taxon>Heliantheae alliance</taxon>
        <taxon>Millerieae</taxon>
        <taxon>Smallanthus</taxon>
    </lineage>
</organism>
<evidence type="ECO:0000313" key="2">
    <source>
        <dbReference type="Proteomes" id="UP001056120"/>
    </source>
</evidence>
<reference evidence="1 2" key="2">
    <citation type="journal article" date="2022" name="Mol. Ecol. Resour.">
        <title>The genomes of chicory, endive, great burdock and yacon provide insights into Asteraceae paleo-polyploidization history and plant inulin production.</title>
        <authorList>
            <person name="Fan W."/>
            <person name="Wang S."/>
            <person name="Wang H."/>
            <person name="Wang A."/>
            <person name="Jiang F."/>
            <person name="Liu H."/>
            <person name="Zhao H."/>
            <person name="Xu D."/>
            <person name="Zhang Y."/>
        </authorList>
    </citation>
    <scope>NUCLEOTIDE SEQUENCE [LARGE SCALE GENOMIC DNA]</scope>
    <source>
        <strain evidence="2">cv. Yunnan</strain>
        <tissue evidence="1">Leaves</tissue>
    </source>
</reference>
<reference evidence="2" key="1">
    <citation type="journal article" date="2022" name="Mol. Ecol. Resour.">
        <title>The genomes of chicory, endive, great burdock and yacon provide insights into Asteraceae palaeo-polyploidization history and plant inulin production.</title>
        <authorList>
            <person name="Fan W."/>
            <person name="Wang S."/>
            <person name="Wang H."/>
            <person name="Wang A."/>
            <person name="Jiang F."/>
            <person name="Liu H."/>
            <person name="Zhao H."/>
            <person name="Xu D."/>
            <person name="Zhang Y."/>
        </authorList>
    </citation>
    <scope>NUCLEOTIDE SEQUENCE [LARGE SCALE GENOMIC DNA]</scope>
    <source>
        <strain evidence="2">cv. Yunnan</strain>
    </source>
</reference>
<evidence type="ECO:0000313" key="1">
    <source>
        <dbReference type="EMBL" id="KAI3759948.1"/>
    </source>
</evidence>
<proteinExistence type="predicted"/>
<dbReference type="EMBL" id="CM042034">
    <property type="protein sequence ID" value="KAI3759948.1"/>
    <property type="molecule type" value="Genomic_DNA"/>
</dbReference>
<dbReference type="Proteomes" id="UP001056120">
    <property type="component" value="Linkage Group LG17"/>
</dbReference>